<organism evidence="5 6">
    <name type="scientific">Taxus chinensis</name>
    <name type="common">Chinese yew</name>
    <name type="synonym">Taxus wallichiana var. chinensis</name>
    <dbReference type="NCBI Taxonomy" id="29808"/>
    <lineage>
        <taxon>Eukaryota</taxon>
        <taxon>Viridiplantae</taxon>
        <taxon>Streptophyta</taxon>
        <taxon>Embryophyta</taxon>
        <taxon>Tracheophyta</taxon>
        <taxon>Spermatophyta</taxon>
        <taxon>Pinopsida</taxon>
        <taxon>Pinidae</taxon>
        <taxon>Conifers II</taxon>
        <taxon>Cupressales</taxon>
        <taxon>Taxaceae</taxon>
        <taxon>Taxus</taxon>
    </lineage>
</organism>
<dbReference type="InterPro" id="IPR017930">
    <property type="entry name" value="Myb_dom"/>
</dbReference>
<gene>
    <name evidence="5" type="ORF">KI387_032516</name>
</gene>
<dbReference type="PANTHER" id="PTHR31314:SF164">
    <property type="entry name" value="HTH MYB-TYPE DOMAIN-CONTAINING PROTEIN"/>
    <property type="match status" value="1"/>
</dbReference>
<dbReference type="InterPro" id="IPR006447">
    <property type="entry name" value="Myb_dom_plants"/>
</dbReference>
<keyword evidence="6" id="KW-1185">Reference proteome</keyword>
<dbReference type="InterPro" id="IPR009057">
    <property type="entry name" value="Homeodomain-like_sf"/>
</dbReference>
<dbReference type="NCBIfam" id="TIGR01557">
    <property type="entry name" value="myb_SHAQKYF"/>
    <property type="match status" value="1"/>
</dbReference>
<dbReference type="SUPFAM" id="SSF46689">
    <property type="entry name" value="Homeodomain-like"/>
    <property type="match status" value="1"/>
</dbReference>
<dbReference type="InterPro" id="IPR001005">
    <property type="entry name" value="SANT/Myb"/>
</dbReference>
<reference evidence="5 6" key="1">
    <citation type="journal article" date="2021" name="Nat. Plants">
        <title>The Taxus genome provides insights into paclitaxel biosynthesis.</title>
        <authorList>
            <person name="Xiong X."/>
            <person name="Gou J."/>
            <person name="Liao Q."/>
            <person name="Li Y."/>
            <person name="Zhou Q."/>
            <person name="Bi G."/>
            <person name="Li C."/>
            <person name="Du R."/>
            <person name="Wang X."/>
            <person name="Sun T."/>
            <person name="Guo L."/>
            <person name="Liang H."/>
            <person name="Lu P."/>
            <person name="Wu Y."/>
            <person name="Zhang Z."/>
            <person name="Ro D.K."/>
            <person name="Shang Y."/>
            <person name="Huang S."/>
            <person name="Yan J."/>
        </authorList>
    </citation>
    <scope>NUCLEOTIDE SEQUENCE [LARGE SCALE GENOMIC DNA]</scope>
    <source>
        <strain evidence="5">Ta-2019</strain>
    </source>
</reference>
<dbReference type="FunFam" id="1.10.10.60:FF:000002">
    <property type="entry name" value="Myb family transcription factor"/>
    <property type="match status" value="1"/>
</dbReference>
<dbReference type="EMBL" id="JAHRHJ020003813">
    <property type="protein sequence ID" value="KAH9288399.1"/>
    <property type="molecule type" value="Genomic_DNA"/>
</dbReference>
<dbReference type="GO" id="GO:0003677">
    <property type="term" value="F:DNA binding"/>
    <property type="evidence" value="ECO:0007669"/>
    <property type="project" value="InterPro"/>
</dbReference>
<evidence type="ECO:0000256" key="2">
    <source>
        <dbReference type="ARBA" id="ARBA00023163"/>
    </source>
</evidence>
<evidence type="ECO:0000259" key="4">
    <source>
        <dbReference type="PROSITE" id="PS51294"/>
    </source>
</evidence>
<evidence type="ECO:0000313" key="5">
    <source>
        <dbReference type="EMBL" id="KAH9288399.1"/>
    </source>
</evidence>
<evidence type="ECO:0000256" key="3">
    <source>
        <dbReference type="ARBA" id="ARBA00023242"/>
    </source>
</evidence>
<comment type="caution">
    <text evidence="5">The sequence shown here is derived from an EMBL/GenBank/DDBJ whole genome shotgun (WGS) entry which is preliminary data.</text>
</comment>
<accession>A0AA38EZS6</accession>
<evidence type="ECO:0000313" key="6">
    <source>
        <dbReference type="Proteomes" id="UP000824469"/>
    </source>
</evidence>
<dbReference type="Proteomes" id="UP000824469">
    <property type="component" value="Unassembled WGS sequence"/>
</dbReference>
<dbReference type="PROSITE" id="PS51294">
    <property type="entry name" value="HTH_MYB"/>
    <property type="match status" value="1"/>
</dbReference>
<keyword evidence="2" id="KW-0804">Transcription</keyword>
<dbReference type="AlphaFoldDB" id="A0AA38EZS6"/>
<feature type="non-terminal residue" evidence="5">
    <location>
        <position position="1"/>
    </location>
</feature>
<keyword evidence="3" id="KW-0539">Nucleus</keyword>
<dbReference type="GO" id="GO:0003700">
    <property type="term" value="F:DNA-binding transcription factor activity"/>
    <property type="evidence" value="ECO:0007669"/>
    <property type="project" value="InterPro"/>
</dbReference>
<name>A0AA38EZS6_TAXCH</name>
<dbReference type="PANTHER" id="PTHR31314">
    <property type="entry name" value="MYB FAMILY TRANSCRIPTION FACTOR PHL7-LIKE"/>
    <property type="match status" value="1"/>
</dbReference>
<dbReference type="Pfam" id="PF00249">
    <property type="entry name" value="Myb_DNA-binding"/>
    <property type="match status" value="1"/>
</dbReference>
<proteinExistence type="predicted"/>
<evidence type="ECO:0000256" key="1">
    <source>
        <dbReference type="ARBA" id="ARBA00023015"/>
    </source>
</evidence>
<dbReference type="Gene3D" id="1.10.10.60">
    <property type="entry name" value="Homeodomain-like"/>
    <property type="match status" value="1"/>
</dbReference>
<protein>
    <recommendedName>
        <fullName evidence="4">HTH myb-type domain-containing protein</fullName>
    </recommendedName>
</protein>
<keyword evidence="1" id="KW-0805">Transcription regulation</keyword>
<dbReference type="InterPro" id="IPR046955">
    <property type="entry name" value="PHR1-like"/>
</dbReference>
<feature type="domain" description="HTH myb-type" evidence="4">
    <location>
        <begin position="15"/>
        <end position="75"/>
    </location>
</feature>
<sequence length="186" mass="21341">MSSSERRGAVRQYIRTRVPRLRWSPHLHHFFVNAVQHLGGPDKATPKSVLELMNVKGLTISHVKSHLQMYRSSTDKESYEKSGPECPPEHHIMSSKLDYSADMVDPQLSLKRLCIERARSFRPMDVEAKSRSLEDISPQRSCMSTCYGKNDLKDLTENAWPKRRKLFILADHETSELSSTCLTSLK</sequence>